<proteinExistence type="predicted"/>
<dbReference type="Proteomes" id="UP000187609">
    <property type="component" value="Unassembled WGS sequence"/>
</dbReference>
<sequence length="500" mass="55605">MMDNNARMLRYLDNMENTLSTSSKAILDAPVHSDVIVSLDDKCESEEVSALLVTTESEADFALDKVLSSPVENSENNNSRRNACKVVVEITGKEIGMKAADFVTNSSVSPETQVFDEMFQPVFIVNYAYSHLVMFDDQLAQPCMITAFSHDQPIGRILPFDPGSRFLTTYLGGTRNCALCDVLCSLAPDILMESTLGKRLLRGKGILLVESLAFFPETQYSSNCLRTATYTISAVWSSVEEGGVIPATLKLSPPRIYDSTWVAAAGMKKKKHNGNHSWDYTMLHEQQIWDPYADIALVCAKLDCALHFLKIRVLTQNILSDTWFFSVVICSGVINCGSRNTSNLPGNALDSRGALKLHHFPFALVGNLYIVTLGGTVLVICIWDPGINPKIMNLNGHTGTLETQLLLRSTGKFCLCAYSAFMTRVWDPGRQRDISSHSTELATRAAILPWRKRLIVLLLALSAESNRMLGRRDYSVSTLYSRRAFATFEFEPENMDMVEK</sequence>
<dbReference type="EMBL" id="MJEQ01001741">
    <property type="protein sequence ID" value="OIT29616.1"/>
    <property type="molecule type" value="Genomic_DNA"/>
</dbReference>
<name>A0A314KJR8_NICAT</name>
<keyword evidence="1" id="KW-0812">Transmembrane</keyword>
<keyword evidence="1" id="KW-1133">Transmembrane helix</keyword>
<dbReference type="Gramene" id="OIT29616">
    <property type="protein sequence ID" value="OIT29616"/>
    <property type="gene ID" value="A4A49_17327"/>
</dbReference>
<comment type="caution">
    <text evidence="2">The sequence shown here is derived from an EMBL/GenBank/DDBJ whole genome shotgun (WGS) entry which is preliminary data.</text>
</comment>
<keyword evidence="1" id="KW-0472">Membrane</keyword>
<evidence type="ECO:0000313" key="2">
    <source>
        <dbReference type="EMBL" id="OIT29616.1"/>
    </source>
</evidence>
<dbReference type="STRING" id="49451.A0A314KJR8"/>
<evidence type="ECO:0000313" key="3">
    <source>
        <dbReference type="Proteomes" id="UP000187609"/>
    </source>
</evidence>
<accession>A0A314KJR8</accession>
<protein>
    <submittedName>
        <fullName evidence="2">Uncharacterized protein</fullName>
    </submittedName>
</protein>
<organism evidence="2 3">
    <name type="scientific">Nicotiana attenuata</name>
    <name type="common">Coyote tobacco</name>
    <dbReference type="NCBI Taxonomy" id="49451"/>
    <lineage>
        <taxon>Eukaryota</taxon>
        <taxon>Viridiplantae</taxon>
        <taxon>Streptophyta</taxon>
        <taxon>Embryophyta</taxon>
        <taxon>Tracheophyta</taxon>
        <taxon>Spermatophyta</taxon>
        <taxon>Magnoliopsida</taxon>
        <taxon>eudicotyledons</taxon>
        <taxon>Gunneridae</taxon>
        <taxon>Pentapetalae</taxon>
        <taxon>asterids</taxon>
        <taxon>lamiids</taxon>
        <taxon>Solanales</taxon>
        <taxon>Solanaceae</taxon>
        <taxon>Nicotianoideae</taxon>
        <taxon>Nicotianeae</taxon>
        <taxon>Nicotiana</taxon>
    </lineage>
</organism>
<dbReference type="AlphaFoldDB" id="A0A314KJR8"/>
<reference evidence="2" key="1">
    <citation type="submission" date="2016-11" db="EMBL/GenBank/DDBJ databases">
        <title>The genome of Nicotiana attenuata.</title>
        <authorList>
            <person name="Xu S."/>
            <person name="Brockmoeller T."/>
            <person name="Gaquerel E."/>
            <person name="Navarro A."/>
            <person name="Kuhl H."/>
            <person name="Gase K."/>
            <person name="Ling Z."/>
            <person name="Zhou W."/>
            <person name="Kreitzer C."/>
            <person name="Stanke M."/>
            <person name="Tang H."/>
            <person name="Lyons E."/>
            <person name="Pandey P."/>
            <person name="Pandey S.P."/>
            <person name="Timmermann B."/>
            <person name="Baldwin I.T."/>
        </authorList>
    </citation>
    <scope>NUCLEOTIDE SEQUENCE [LARGE SCALE GENOMIC DNA]</scope>
    <source>
        <strain evidence="2">UT</strain>
    </source>
</reference>
<evidence type="ECO:0000256" key="1">
    <source>
        <dbReference type="SAM" id="Phobius"/>
    </source>
</evidence>
<gene>
    <name evidence="2" type="ORF">A4A49_17327</name>
</gene>
<feature type="transmembrane region" description="Helical" evidence="1">
    <location>
        <begin position="360"/>
        <end position="383"/>
    </location>
</feature>
<keyword evidence="3" id="KW-1185">Reference proteome</keyword>